<evidence type="ECO:0000313" key="9">
    <source>
        <dbReference type="EMBL" id="KAK3383285.1"/>
    </source>
</evidence>
<dbReference type="PRINTS" id="PR01035">
    <property type="entry name" value="TCRTETA"/>
</dbReference>
<dbReference type="GO" id="GO:0022857">
    <property type="term" value="F:transmembrane transporter activity"/>
    <property type="evidence" value="ECO:0007669"/>
    <property type="project" value="InterPro"/>
</dbReference>
<dbReference type="InterPro" id="IPR001958">
    <property type="entry name" value="Tet-R_TetA/multi-R_MdtG-like"/>
</dbReference>
<accession>A0AAE0NKU4</accession>
<evidence type="ECO:0000256" key="2">
    <source>
        <dbReference type="ARBA" id="ARBA00022448"/>
    </source>
</evidence>
<feature type="transmembrane region" description="Helical" evidence="7">
    <location>
        <begin position="170"/>
        <end position="191"/>
    </location>
</feature>
<dbReference type="Gene3D" id="1.20.1250.20">
    <property type="entry name" value="MFS general substrate transporter like domains"/>
    <property type="match status" value="1"/>
</dbReference>
<feature type="compositionally biased region" description="Polar residues" evidence="6">
    <location>
        <begin position="37"/>
        <end position="46"/>
    </location>
</feature>
<feature type="transmembrane region" description="Helical" evidence="7">
    <location>
        <begin position="112"/>
        <end position="134"/>
    </location>
</feature>
<dbReference type="SUPFAM" id="SSF103473">
    <property type="entry name" value="MFS general substrate transporter"/>
    <property type="match status" value="1"/>
</dbReference>
<feature type="transmembrane region" description="Helical" evidence="7">
    <location>
        <begin position="76"/>
        <end position="97"/>
    </location>
</feature>
<feature type="transmembrane region" description="Helical" evidence="7">
    <location>
        <begin position="308"/>
        <end position="332"/>
    </location>
</feature>
<name>A0AAE0NKU4_9PEZI</name>
<evidence type="ECO:0000256" key="1">
    <source>
        <dbReference type="ARBA" id="ARBA00004141"/>
    </source>
</evidence>
<dbReference type="EMBL" id="JAULSN010000001">
    <property type="protein sequence ID" value="KAK3383285.1"/>
    <property type="molecule type" value="Genomic_DNA"/>
</dbReference>
<feature type="transmembrane region" description="Helical" evidence="7">
    <location>
        <begin position="247"/>
        <end position="269"/>
    </location>
</feature>
<keyword evidence="2" id="KW-0813">Transport</keyword>
<feature type="transmembrane region" description="Helical" evidence="7">
    <location>
        <begin position="203"/>
        <end position="227"/>
    </location>
</feature>
<dbReference type="GO" id="GO:0016020">
    <property type="term" value="C:membrane"/>
    <property type="evidence" value="ECO:0007669"/>
    <property type="project" value="UniProtKB-SubCell"/>
</dbReference>
<organism evidence="9 10">
    <name type="scientific">Lasiosphaeria ovina</name>
    <dbReference type="NCBI Taxonomy" id="92902"/>
    <lineage>
        <taxon>Eukaryota</taxon>
        <taxon>Fungi</taxon>
        <taxon>Dikarya</taxon>
        <taxon>Ascomycota</taxon>
        <taxon>Pezizomycotina</taxon>
        <taxon>Sordariomycetes</taxon>
        <taxon>Sordariomycetidae</taxon>
        <taxon>Sordariales</taxon>
        <taxon>Lasiosphaeriaceae</taxon>
        <taxon>Lasiosphaeria</taxon>
    </lineage>
</organism>
<comment type="caution">
    <text evidence="9">The sequence shown here is derived from an EMBL/GenBank/DDBJ whole genome shotgun (WGS) entry which is preliminary data.</text>
</comment>
<feature type="region of interest" description="Disordered" evidence="6">
    <location>
        <begin position="1"/>
        <end position="67"/>
    </location>
</feature>
<evidence type="ECO:0000256" key="7">
    <source>
        <dbReference type="SAM" id="Phobius"/>
    </source>
</evidence>
<feature type="transmembrane region" description="Helical" evidence="7">
    <location>
        <begin position="344"/>
        <end position="366"/>
    </location>
</feature>
<feature type="transmembrane region" description="Helical" evidence="7">
    <location>
        <begin position="480"/>
        <end position="504"/>
    </location>
</feature>
<dbReference type="InterPro" id="IPR020846">
    <property type="entry name" value="MFS_dom"/>
</dbReference>
<dbReference type="InterPro" id="IPR011701">
    <property type="entry name" value="MFS"/>
</dbReference>
<sequence>MARSTQPADGGHANETTPLLAAGDDHDLSITDPGISEVTTLNEQQPSSGNSSGNGHGSHAGDGHGDDDKPLPVRQIIVLCYARWVEPVAFFCIFPYMPQMCKENGDLAYADVGFYSGLIESLFSLTQMVVMIWWGKAADRFGRKPVLVSSLVGVTFATALFGLAKTIWQMILFRCLAGVFAGTIVTIRAMISEHSTSKTQARAFSWFAFAGNLGILVGPLIGGLLANPVEQYPSLFVNVQFLVDYPYVLPTLVVAVLGLSAVVVTVLFVDETLVRDPVPESAAAGESAIVKPPRLSTWEVLKSPGVPIVIFAYGHVMLLGFSYTAVVPLFWFTPTNLGGFGFSYLQISIFLALTGLAQAIWLLLIFPPLQHRFGTNRVMLACAIAWPVEFAAMPFCSMLLRSANPAGTATFWAVAPLILITGAGVSMAFTGVQLALNDVSPSPIVLGTLNALALSVVSGVRAFCPALFTTLFAIGARTQWLWGYAIWVLMTLMAVLFAVVCWYLPDYNELKKQRERERVG</sequence>
<reference evidence="9" key="2">
    <citation type="submission" date="2023-06" db="EMBL/GenBank/DDBJ databases">
        <authorList>
            <consortium name="Lawrence Berkeley National Laboratory"/>
            <person name="Haridas S."/>
            <person name="Hensen N."/>
            <person name="Bonometti L."/>
            <person name="Westerberg I."/>
            <person name="Brannstrom I.O."/>
            <person name="Guillou S."/>
            <person name="Cros-Aarteil S."/>
            <person name="Calhoun S."/>
            <person name="Kuo A."/>
            <person name="Mondo S."/>
            <person name="Pangilinan J."/>
            <person name="Riley R."/>
            <person name="Labutti K."/>
            <person name="Andreopoulos B."/>
            <person name="Lipzen A."/>
            <person name="Chen C."/>
            <person name="Yanf M."/>
            <person name="Daum C."/>
            <person name="Ng V."/>
            <person name="Clum A."/>
            <person name="Steindorff A."/>
            <person name="Ohm R."/>
            <person name="Martin F."/>
            <person name="Silar P."/>
            <person name="Natvig D."/>
            <person name="Lalanne C."/>
            <person name="Gautier V."/>
            <person name="Ament-Velasquez S.L."/>
            <person name="Kruys A."/>
            <person name="Hutchinson M.I."/>
            <person name="Powell A.J."/>
            <person name="Barry K."/>
            <person name="Miller A.N."/>
            <person name="Grigoriev I.V."/>
            <person name="Debuchy R."/>
            <person name="Gladieux P."/>
            <person name="Thoren M.H."/>
            <person name="Johannesson H."/>
        </authorList>
    </citation>
    <scope>NUCLEOTIDE SEQUENCE</scope>
    <source>
        <strain evidence="9">CBS 958.72</strain>
    </source>
</reference>
<dbReference type="CDD" id="cd17330">
    <property type="entry name" value="MFS_SLC46_TetA_like"/>
    <property type="match status" value="1"/>
</dbReference>
<keyword evidence="3 7" id="KW-0812">Transmembrane</keyword>
<gene>
    <name evidence="9" type="ORF">B0T24DRAFT_43298</name>
</gene>
<feature type="domain" description="Major facilitator superfamily (MFS) profile" evidence="8">
    <location>
        <begin position="75"/>
        <end position="509"/>
    </location>
</feature>
<comment type="subcellular location">
    <subcellularLocation>
        <location evidence="1">Membrane</location>
        <topology evidence="1">Multi-pass membrane protein</topology>
    </subcellularLocation>
</comment>
<evidence type="ECO:0000256" key="4">
    <source>
        <dbReference type="ARBA" id="ARBA00022989"/>
    </source>
</evidence>
<feature type="transmembrane region" description="Helical" evidence="7">
    <location>
        <begin position="378"/>
        <end position="400"/>
    </location>
</feature>
<reference evidence="9" key="1">
    <citation type="journal article" date="2023" name="Mol. Phylogenet. Evol.">
        <title>Genome-scale phylogeny and comparative genomics of the fungal order Sordariales.</title>
        <authorList>
            <person name="Hensen N."/>
            <person name="Bonometti L."/>
            <person name="Westerberg I."/>
            <person name="Brannstrom I.O."/>
            <person name="Guillou S."/>
            <person name="Cros-Aarteil S."/>
            <person name="Calhoun S."/>
            <person name="Haridas S."/>
            <person name="Kuo A."/>
            <person name="Mondo S."/>
            <person name="Pangilinan J."/>
            <person name="Riley R."/>
            <person name="LaButti K."/>
            <person name="Andreopoulos B."/>
            <person name="Lipzen A."/>
            <person name="Chen C."/>
            <person name="Yan M."/>
            <person name="Daum C."/>
            <person name="Ng V."/>
            <person name="Clum A."/>
            <person name="Steindorff A."/>
            <person name="Ohm R.A."/>
            <person name="Martin F."/>
            <person name="Silar P."/>
            <person name="Natvig D.O."/>
            <person name="Lalanne C."/>
            <person name="Gautier V."/>
            <person name="Ament-Velasquez S.L."/>
            <person name="Kruys A."/>
            <person name="Hutchinson M.I."/>
            <person name="Powell A.J."/>
            <person name="Barry K."/>
            <person name="Miller A.N."/>
            <person name="Grigoriev I.V."/>
            <person name="Debuchy R."/>
            <person name="Gladieux P."/>
            <person name="Hiltunen Thoren M."/>
            <person name="Johannesson H."/>
        </authorList>
    </citation>
    <scope>NUCLEOTIDE SEQUENCE</scope>
    <source>
        <strain evidence="9">CBS 958.72</strain>
    </source>
</reference>
<dbReference type="InterPro" id="IPR036259">
    <property type="entry name" value="MFS_trans_sf"/>
</dbReference>
<feature type="transmembrane region" description="Helical" evidence="7">
    <location>
        <begin position="412"/>
        <end position="436"/>
    </location>
</feature>
<dbReference type="PANTHER" id="PTHR23504">
    <property type="entry name" value="MAJOR FACILITATOR SUPERFAMILY DOMAIN-CONTAINING PROTEIN 10"/>
    <property type="match status" value="1"/>
</dbReference>
<evidence type="ECO:0000256" key="5">
    <source>
        <dbReference type="ARBA" id="ARBA00023136"/>
    </source>
</evidence>
<dbReference type="PROSITE" id="PS50850">
    <property type="entry name" value="MFS"/>
    <property type="match status" value="1"/>
</dbReference>
<evidence type="ECO:0000259" key="8">
    <source>
        <dbReference type="PROSITE" id="PS50850"/>
    </source>
</evidence>
<dbReference type="Proteomes" id="UP001287356">
    <property type="component" value="Unassembled WGS sequence"/>
</dbReference>
<keyword evidence="5 7" id="KW-0472">Membrane</keyword>
<dbReference type="Pfam" id="PF07690">
    <property type="entry name" value="MFS_1"/>
    <property type="match status" value="1"/>
</dbReference>
<dbReference type="PANTHER" id="PTHR23504:SF3">
    <property type="entry name" value="MAJOR FACILITATOR SUPERFAMILY (MFS) PROFILE DOMAIN-CONTAINING PROTEIN"/>
    <property type="match status" value="1"/>
</dbReference>
<keyword evidence="4 7" id="KW-1133">Transmembrane helix</keyword>
<protein>
    <submittedName>
        <fullName evidence="9">MFS general substrate transporter</fullName>
    </submittedName>
</protein>
<dbReference type="AlphaFoldDB" id="A0AAE0NKU4"/>
<feature type="transmembrane region" description="Helical" evidence="7">
    <location>
        <begin position="448"/>
        <end position="474"/>
    </location>
</feature>
<keyword evidence="10" id="KW-1185">Reference proteome</keyword>
<evidence type="ECO:0000313" key="10">
    <source>
        <dbReference type="Proteomes" id="UP001287356"/>
    </source>
</evidence>
<feature type="transmembrane region" description="Helical" evidence="7">
    <location>
        <begin position="146"/>
        <end position="164"/>
    </location>
</feature>
<proteinExistence type="predicted"/>
<evidence type="ECO:0000256" key="3">
    <source>
        <dbReference type="ARBA" id="ARBA00022692"/>
    </source>
</evidence>
<evidence type="ECO:0000256" key="6">
    <source>
        <dbReference type="SAM" id="MobiDB-lite"/>
    </source>
</evidence>